<sequence>MPGRKGDQRVGFGGVAVDPPFPLDVAGFADAPPFGGDAVSGTALLTKGLALSPTNLWDRLPGRQLLPPAFDLLMNFPSRNDGSGVTEPLRRLDDSLRLATEIDAI</sequence>
<comment type="caution">
    <text evidence="1">The sequence shown here is derived from an EMBL/GenBank/DDBJ whole genome shotgun (WGS) entry which is preliminary data.</text>
</comment>
<organism evidence="1 2">
    <name type="scientific">Rhodopseudomonas palustris</name>
    <dbReference type="NCBI Taxonomy" id="1076"/>
    <lineage>
        <taxon>Bacteria</taxon>
        <taxon>Pseudomonadati</taxon>
        <taxon>Pseudomonadota</taxon>
        <taxon>Alphaproteobacteria</taxon>
        <taxon>Hyphomicrobiales</taxon>
        <taxon>Nitrobacteraceae</taxon>
        <taxon>Rhodopseudomonas</taxon>
    </lineage>
</organism>
<evidence type="ECO:0000313" key="2">
    <source>
        <dbReference type="Proteomes" id="UP000285523"/>
    </source>
</evidence>
<gene>
    <name evidence="1" type="ORF">D4Q52_13455</name>
</gene>
<dbReference type="EMBL" id="QYYD01000012">
    <property type="protein sequence ID" value="RJF74163.1"/>
    <property type="molecule type" value="Genomic_DNA"/>
</dbReference>
<evidence type="ECO:0000313" key="1">
    <source>
        <dbReference type="EMBL" id="RJF74163.1"/>
    </source>
</evidence>
<protein>
    <submittedName>
        <fullName evidence="1">Uncharacterized protein</fullName>
    </submittedName>
</protein>
<dbReference type="Proteomes" id="UP000285523">
    <property type="component" value="Unassembled WGS sequence"/>
</dbReference>
<dbReference type="AlphaFoldDB" id="A0A418VDD5"/>
<proteinExistence type="predicted"/>
<accession>A0A418VDD5</accession>
<name>A0A418VDD5_RHOPL</name>
<reference evidence="1 2" key="1">
    <citation type="submission" date="2018-09" db="EMBL/GenBank/DDBJ databases">
        <title>Draft genome sequence of Rhodopseudomonas palustris 2.1.18.</title>
        <authorList>
            <person name="Robertson S.L."/>
            <person name="Meyer T.E."/>
            <person name="Kyndt J.A."/>
        </authorList>
    </citation>
    <scope>NUCLEOTIDE SEQUENCE [LARGE SCALE GENOMIC DNA]</scope>
    <source>
        <strain evidence="1 2">2.1.18</strain>
    </source>
</reference>